<dbReference type="Pfam" id="PF01926">
    <property type="entry name" value="MMR_HSR1"/>
    <property type="match status" value="1"/>
</dbReference>
<dbReference type="Pfam" id="PF01590">
    <property type="entry name" value="GAF"/>
    <property type="match status" value="2"/>
</dbReference>
<evidence type="ECO:0000256" key="7">
    <source>
        <dbReference type="SAM" id="Phobius"/>
    </source>
</evidence>
<dbReference type="Gene3D" id="3.40.50.300">
    <property type="entry name" value="P-loop containing nucleotide triphosphate hydrolases"/>
    <property type="match status" value="1"/>
</dbReference>
<dbReference type="InterPro" id="IPR000719">
    <property type="entry name" value="Prot_kinase_dom"/>
</dbReference>
<dbReference type="Gene3D" id="3.30.450.40">
    <property type="match status" value="2"/>
</dbReference>
<dbReference type="SUPFAM" id="SSF55781">
    <property type="entry name" value="GAF domain-like"/>
    <property type="match status" value="2"/>
</dbReference>
<name>A0A1Q9CT16_SYMMI</name>
<dbReference type="GO" id="GO:0005829">
    <property type="term" value="C:cytosol"/>
    <property type="evidence" value="ECO:0007669"/>
    <property type="project" value="TreeGrafter"/>
</dbReference>
<dbReference type="Pfam" id="PF03707">
    <property type="entry name" value="MHYT"/>
    <property type="match status" value="2"/>
</dbReference>
<keyword evidence="8" id="KW-0732">Signal</keyword>
<organism evidence="13 14">
    <name type="scientific">Symbiodinium microadriaticum</name>
    <name type="common">Dinoflagellate</name>
    <name type="synonym">Zooxanthella microadriatica</name>
    <dbReference type="NCBI Taxonomy" id="2951"/>
    <lineage>
        <taxon>Eukaryota</taxon>
        <taxon>Sar</taxon>
        <taxon>Alveolata</taxon>
        <taxon>Dinophyceae</taxon>
        <taxon>Suessiales</taxon>
        <taxon>Symbiodiniaceae</taxon>
        <taxon>Symbiodinium</taxon>
    </lineage>
</organism>
<gene>
    <name evidence="13" type="primary">lsg1</name>
    <name evidence="13" type="ORF">AK812_SmicGene32872</name>
</gene>
<comment type="caution">
    <text evidence="13">The sequence shown here is derived from an EMBL/GenBank/DDBJ whole genome shotgun (WGS) entry which is preliminary data.</text>
</comment>
<dbReference type="InterPro" id="IPR029016">
    <property type="entry name" value="GAF-like_dom_sf"/>
</dbReference>
<keyword evidence="3" id="KW-0547">Nucleotide-binding</keyword>
<keyword evidence="7" id="KW-1133">Transmembrane helix</keyword>
<feature type="domain" description="CP-type G" evidence="12">
    <location>
        <begin position="1874"/>
        <end position="2101"/>
    </location>
</feature>
<feature type="domain" description="Protein kinase" evidence="9">
    <location>
        <begin position="1445"/>
        <end position="1703"/>
    </location>
</feature>
<dbReference type="SUPFAM" id="SSF50156">
    <property type="entry name" value="PDZ domain-like"/>
    <property type="match status" value="1"/>
</dbReference>
<feature type="transmembrane region" description="Helical" evidence="7">
    <location>
        <begin position="137"/>
        <end position="164"/>
    </location>
</feature>
<dbReference type="InterPro" id="IPR027417">
    <property type="entry name" value="P-loop_NTPase"/>
</dbReference>
<dbReference type="SMART" id="SM00228">
    <property type="entry name" value="PDZ"/>
    <property type="match status" value="1"/>
</dbReference>
<sequence length="2661" mass="294092">MICRRTLAGFLSLLSVFCLVVLALKKQRALAISLSSSGGRMLRSGSAGDPRDGEVLYMVFNSLLVFLSVMVAVVGAFTTLTTSSYVRLVRSSCWYVMMVVQCGLGLGVSTVWCMHFAGMRSFVLWRSNVDEELNTPVGFELGLTLLSAGVCWLFAGLAIHVSIGQTVVFESHYTRMPAATVLLSIGVGSMHYLGLLAEQGQFVCVFDGWLVLLSVLVCLVCCSTILVVIANLPNKTLWRCAGSCLVATLASVVHYFGMLPVSHTVRHESIKTLLGAEPLDVTAEATVIVALFCDVLLMTGNAFYLEVIKDRDKKAMAEELEYQQYVGDAGKLIKASRVMQFPLALVRAQEFKKLGRLTPHERLRDKNLLIMLDTPRAAAKLRRKGCIVFFSHQWLSSQLPDPDEHQYTAMVRAIEDMVRVRSLSISNIFIWVDYCSIPQCSAEQQQLAINSLPAYVAACSAFIIVAPEVMHAEQKTICNFASYSNRFWCRVEVFCAVLTAMSHHRADTNASFLVSRSMARTVSVDMVPTDSDEGFRQRVYLTSGGVLQPLPFMDEDGMQTQFVDLLDVYSGELGCCVRQHQTATGEHVLCDKSRVVQALTGLYGSMLVQLLRLRMQKPRERHLLRLQRLGEKLMNARHVYFPPQYFGSRIEAMHEYLQNVSNSRQSSEDDSSLGSPTSTQNSIDVEKLIADLDEHGDDGSSDNSAADADDECELSISAADADDECEHSEDSRFDQSFDKETGYHTRSMIVVPIVDFEGQCTGVIQAINKMPSGFDAEIRPRGKLAIPFSRQDERMLLHLAEHIAIALQNAEVYREAINCSDRATGLLNTIQSMSQDLGPQSLLLMVTMHASKVCSAQRCSVFLLDEAAQQLWSVSTDTGAEIRIPKDKGIAGECCCQGKVINIPDAYADPRFNKQVDIQTGYRTRSILAVPIIARGESHTSHVVGVIQMINKVAYDGQLEYFDDEDVEIMELFASFVGPKTSLMLSGTDKKEVLEGRLALGLEIPTSSGSQRGRKGSKKSGLEDNFAKFYVAGVVLAFDHLHGKKIIYRDLKPETCLSFVPVAMALAGLDEELTRKIRSARPKPAPNARRGEAYLEGRGSGEAHELRDAAAADALLVARVTSLAPLLHAARVAGKSIQAAAAGLLRSTRSIAADATFHKQLEDKDPPAASGTKAMIDAFQDIGQALADLAANLSNRVTAPLEALSNSLKEECVEERLRLLELDQQDLVCSRAVAETLKQKERTSAELQSIARQENSRSWFRRPQARLEEMAAMETAVVEELASKMDQQAALKRSKDQCMEQFRRSLKQLDDRCASHLHVLAGDFSRSLLGATEKIGQVAGAVAGMRDSLKRESDTLKPSKTFVATLTTLTTSGEPASPSPAVAPGMQQAQAGALQREDRTDSELCELDAQAQAPQIEFAGTPSSRTGHTRESSRGSQVPEGIAAKDSLPELATAAFDASVEYASPSPKDTLKALPVEAEHPDSESDSHAWGLELHFDEHVKKLGFEIVWEAERPCVGSIVPGGEAERAGLVPGAVIMDMNGISTLGKSRDELMPLLKIRPLQLNARIPGGQLVENLLLNERGCIKLTDMGLAKICVGKTYTACGTPDYFAPELIASTGHTNAVDWWTLGIFLFELLSGHPPFESSYPMQTYQKIMRGIAKVAFPPKCKGSAEDLVKSLCKHEPSERLPMKKGGSRNIKSHPFYKGFDWTAFETLRARAFFVLSAMTRKKSGAGLGNSLANDRRKRAEQGYKASGVAEDKAHRSVLEQTSLDDFIAKAELAKADFHAMRGQAVECTTEIIYRAAMDPAATREREAEAKKVDVPIPWRPPWKEASSAEELASAEGQAFLEWRRGLAKLEEEDGLVLTPYERNLDFWRQLWRCVERSDVLVQILDARDPEFYRCRDLERYIEQFPDKRHLLLLNKADFLNAERREQWTAYWKERGVETIFFSALRELQKQQASASSNRPSEKADEVEEDDSTSDLADSDAEEELGHVDDAQSSASSRRLPPHGPLAEHRMSGVADCSRLLDELQARMPPGSSSRRGIVGFVGYPNVGKSSVINALFGAKKVSMSRTPGKTKHLQTLELSDSIITLCDCPGLVFPSVVATKAHLVINGTVPLDELRDFIDPIRLIVGKIGPEPILKRYGVSASEVRDGAIRRGVGETSDEMAHQVLCGLATHRHHFLRVGVPDETWAARRVLRDFCTGQLLHCEFPPGCESSMRSVEDAIERVDDDLILILHVHRMQFVTGLMALTAFSDDILAQWVIDTPNDVISALQDMAFIIDTLTSLGMTVSDAKTVIGDGPNTCYHSKDLTYGRSALVVPSAHYVLNTCGCRFRASTAAFDCSNGGEKRSPSPTMEPRKYHRKDSKGGGTGKGSGERPGNQRQTPRPPRARRTGMETTDSNTEGMMWLSGRLLLRMEDQMALDKFQSGFVMFFRRSSRMSIIPLLAKKSEHWHELKAQKDAELSLSLRTFLFRSMFDAIQKRLQETVKNPAQLEAAQQLQVFLPAKDGEPLRIPYLVFNAEGVDWLHAAITHQGESTQSGHYRSVGPQSHSLEEEDSESDFSDLDAFLEAGKERKMTKRKIRHLQKQMAKGGSIAPQDPGMPRREWLRENSVSQRMTPPYRPVVKSKRDYSNFSQAKEMPPMVPYEDDGSKWDADFATCG</sequence>
<keyword evidence="2" id="KW-0963">Cytoplasm</keyword>
<feature type="compositionally biased region" description="Acidic residues" evidence="6">
    <location>
        <begin position="1971"/>
        <end position="1989"/>
    </location>
</feature>
<keyword evidence="4" id="KW-0378">Hydrolase</keyword>
<keyword evidence="7" id="KW-0812">Transmembrane</keyword>
<evidence type="ECO:0000256" key="4">
    <source>
        <dbReference type="ARBA" id="ARBA00022801"/>
    </source>
</evidence>
<dbReference type="InterPro" id="IPR030378">
    <property type="entry name" value="G_CP_dom"/>
</dbReference>
<dbReference type="EMBL" id="LSRX01000938">
    <property type="protein sequence ID" value="OLP86069.1"/>
    <property type="molecule type" value="Genomic_DNA"/>
</dbReference>
<feature type="chain" id="PRO_5013226200" evidence="8">
    <location>
        <begin position="24"/>
        <end position="2661"/>
    </location>
</feature>
<evidence type="ECO:0000256" key="6">
    <source>
        <dbReference type="SAM" id="MobiDB-lite"/>
    </source>
</evidence>
<dbReference type="PROSITE" id="PS50924">
    <property type="entry name" value="MHYT"/>
    <property type="match status" value="1"/>
</dbReference>
<dbReference type="GO" id="GO:0005524">
    <property type="term" value="F:ATP binding"/>
    <property type="evidence" value="ECO:0007669"/>
    <property type="project" value="InterPro"/>
</dbReference>
<feature type="region of interest" description="Disordered" evidence="6">
    <location>
        <begin position="2537"/>
        <end position="2561"/>
    </location>
</feature>
<evidence type="ECO:0000259" key="11">
    <source>
        <dbReference type="PROSITE" id="PS50924"/>
    </source>
</evidence>
<dbReference type="Proteomes" id="UP000186817">
    <property type="component" value="Unassembled WGS sequence"/>
</dbReference>
<keyword evidence="5" id="KW-0342">GTP-binding</keyword>
<dbReference type="PANTHER" id="PTHR45709:SF2">
    <property type="entry name" value="LARGE SUBUNIT GTPASE 1 HOMOLOG"/>
    <property type="match status" value="1"/>
</dbReference>
<evidence type="ECO:0000256" key="1">
    <source>
        <dbReference type="ARBA" id="ARBA00004496"/>
    </source>
</evidence>
<dbReference type="SUPFAM" id="SSF56112">
    <property type="entry name" value="Protein kinase-like (PK-like)"/>
    <property type="match status" value="2"/>
</dbReference>
<dbReference type="InterPro" id="IPR003018">
    <property type="entry name" value="GAF"/>
</dbReference>
<dbReference type="InterPro" id="IPR011009">
    <property type="entry name" value="Kinase-like_dom_sf"/>
</dbReference>
<feature type="transmembrane region" description="Helical" evidence="7">
    <location>
        <begin position="244"/>
        <end position="265"/>
    </location>
</feature>
<comment type="subcellular location">
    <subcellularLocation>
        <location evidence="1">Cytoplasm</location>
    </subcellularLocation>
</comment>
<proteinExistence type="predicted"/>
<feature type="transmembrane region" description="Helical" evidence="7">
    <location>
        <begin position="176"/>
        <end position="197"/>
    </location>
</feature>
<evidence type="ECO:0000256" key="2">
    <source>
        <dbReference type="ARBA" id="ARBA00022490"/>
    </source>
</evidence>
<evidence type="ECO:0000313" key="13">
    <source>
        <dbReference type="EMBL" id="OLP86069.1"/>
    </source>
</evidence>
<dbReference type="InterPro" id="IPR036034">
    <property type="entry name" value="PDZ_sf"/>
</dbReference>
<feature type="transmembrane region" description="Helical" evidence="7">
    <location>
        <begin position="92"/>
        <end position="117"/>
    </location>
</feature>
<dbReference type="InterPro" id="IPR001478">
    <property type="entry name" value="PDZ"/>
</dbReference>
<accession>A0A1Q9CT16</accession>
<keyword evidence="7" id="KW-0472">Membrane</keyword>
<dbReference type="Gene3D" id="2.30.42.10">
    <property type="match status" value="1"/>
</dbReference>
<feature type="region of interest" description="Disordered" evidence="6">
    <location>
        <begin position="2343"/>
        <end position="2403"/>
    </location>
</feature>
<feature type="transmembrane region" description="Helical" evidence="7">
    <location>
        <begin position="452"/>
        <end position="470"/>
    </location>
</feature>
<dbReference type="PROSITE" id="PS50011">
    <property type="entry name" value="PROTEIN_KINASE_DOM"/>
    <property type="match status" value="1"/>
</dbReference>
<feature type="transmembrane region" description="Helical" evidence="7">
    <location>
        <begin position="209"/>
        <end position="232"/>
    </location>
</feature>
<dbReference type="PROSITE" id="PS50106">
    <property type="entry name" value="PDZ"/>
    <property type="match status" value="1"/>
</dbReference>
<evidence type="ECO:0000313" key="14">
    <source>
        <dbReference type="Proteomes" id="UP000186817"/>
    </source>
</evidence>
<dbReference type="GO" id="GO:0004672">
    <property type="term" value="F:protein kinase activity"/>
    <property type="evidence" value="ECO:0007669"/>
    <property type="project" value="InterPro"/>
</dbReference>
<feature type="region of interest" description="Disordered" evidence="6">
    <location>
        <begin position="660"/>
        <end position="680"/>
    </location>
</feature>
<dbReference type="InterPro" id="IPR005330">
    <property type="entry name" value="MHYT_dom"/>
</dbReference>
<dbReference type="CDD" id="cd01857">
    <property type="entry name" value="HSR1_MMR1"/>
    <property type="match status" value="1"/>
</dbReference>
<feature type="domain" description="PDZ" evidence="10">
    <location>
        <begin position="1491"/>
        <end position="1557"/>
    </location>
</feature>
<feature type="compositionally biased region" description="Polar residues" evidence="6">
    <location>
        <begin position="2537"/>
        <end position="2551"/>
    </location>
</feature>
<dbReference type="InterPro" id="IPR006073">
    <property type="entry name" value="GTP-bd"/>
</dbReference>
<dbReference type="InterPro" id="IPR043358">
    <property type="entry name" value="GNL1-like"/>
</dbReference>
<dbReference type="GO" id="GO:0003924">
    <property type="term" value="F:GTPase activity"/>
    <property type="evidence" value="ECO:0007669"/>
    <property type="project" value="InterPro"/>
</dbReference>
<protein>
    <submittedName>
        <fullName evidence="13">Large subunit GTPase 1</fullName>
    </submittedName>
</protein>
<dbReference type="PROSITE" id="PS51721">
    <property type="entry name" value="G_CP"/>
    <property type="match status" value="1"/>
</dbReference>
<dbReference type="SMART" id="SM00220">
    <property type="entry name" value="S_TKc"/>
    <property type="match status" value="1"/>
</dbReference>
<reference evidence="13 14" key="1">
    <citation type="submission" date="2016-02" db="EMBL/GenBank/DDBJ databases">
        <title>Genome analysis of coral dinoflagellate symbionts highlights evolutionary adaptations to a symbiotic lifestyle.</title>
        <authorList>
            <person name="Aranda M."/>
            <person name="Li Y."/>
            <person name="Liew Y.J."/>
            <person name="Baumgarten S."/>
            <person name="Simakov O."/>
            <person name="Wilson M."/>
            <person name="Piel J."/>
            <person name="Ashoor H."/>
            <person name="Bougouffa S."/>
            <person name="Bajic V.B."/>
            <person name="Ryu T."/>
            <person name="Ravasi T."/>
            <person name="Bayer T."/>
            <person name="Micklem G."/>
            <person name="Kim H."/>
            <person name="Bhak J."/>
            <person name="Lajeunesse T.C."/>
            <person name="Voolstra C.R."/>
        </authorList>
    </citation>
    <scope>NUCLEOTIDE SEQUENCE [LARGE SCALE GENOMIC DNA]</scope>
    <source>
        <strain evidence="13 14">CCMP2467</strain>
    </source>
</reference>
<evidence type="ECO:0000259" key="10">
    <source>
        <dbReference type="PROSITE" id="PS50106"/>
    </source>
</evidence>
<evidence type="ECO:0000256" key="8">
    <source>
        <dbReference type="SAM" id="SignalP"/>
    </source>
</evidence>
<feature type="region of interest" description="Disordered" evidence="6">
    <location>
        <begin position="1732"/>
        <end position="1753"/>
    </location>
</feature>
<dbReference type="Gene3D" id="1.10.510.10">
    <property type="entry name" value="Transferase(Phosphotransferase) domain 1"/>
    <property type="match status" value="2"/>
</dbReference>
<dbReference type="Pfam" id="PF00069">
    <property type="entry name" value="Pkinase"/>
    <property type="match status" value="1"/>
</dbReference>
<evidence type="ECO:0000256" key="5">
    <source>
        <dbReference type="ARBA" id="ARBA00023134"/>
    </source>
</evidence>
<evidence type="ECO:0000259" key="9">
    <source>
        <dbReference type="PROSITE" id="PS50011"/>
    </source>
</evidence>
<feature type="region of interest" description="Disordered" evidence="6">
    <location>
        <begin position="1412"/>
        <end position="1441"/>
    </location>
</feature>
<evidence type="ECO:0000256" key="3">
    <source>
        <dbReference type="ARBA" id="ARBA00022741"/>
    </source>
</evidence>
<dbReference type="SUPFAM" id="SSF52540">
    <property type="entry name" value="P-loop containing nucleoside triphosphate hydrolases"/>
    <property type="match status" value="1"/>
</dbReference>
<feature type="domain" description="MHYT" evidence="11">
    <location>
        <begin position="60"/>
        <end position="264"/>
    </location>
</feature>
<keyword evidence="14" id="KW-1185">Reference proteome</keyword>
<feature type="transmembrane region" description="Helical" evidence="7">
    <location>
        <begin position="55"/>
        <end position="80"/>
    </location>
</feature>
<evidence type="ECO:0000259" key="12">
    <source>
        <dbReference type="PROSITE" id="PS51721"/>
    </source>
</evidence>
<dbReference type="GO" id="GO:0005525">
    <property type="term" value="F:GTP binding"/>
    <property type="evidence" value="ECO:0007669"/>
    <property type="project" value="UniProtKB-KW"/>
</dbReference>
<feature type="transmembrane region" description="Helical" evidence="7">
    <location>
        <begin position="285"/>
        <end position="305"/>
    </location>
</feature>
<dbReference type="OrthoDB" id="61815at2759"/>
<feature type="region of interest" description="Disordered" evidence="6">
    <location>
        <begin position="1958"/>
        <end position="2018"/>
    </location>
</feature>
<dbReference type="PANTHER" id="PTHR45709">
    <property type="entry name" value="LARGE SUBUNIT GTPASE 1 HOMOLOG-RELATED"/>
    <property type="match status" value="1"/>
</dbReference>
<dbReference type="SMART" id="SM00065">
    <property type="entry name" value="GAF"/>
    <property type="match status" value="2"/>
</dbReference>
<feature type="signal peptide" evidence="8">
    <location>
        <begin position="1"/>
        <end position="23"/>
    </location>
</feature>